<dbReference type="GO" id="GO:0003712">
    <property type="term" value="F:transcription coregulator activity"/>
    <property type="evidence" value="ECO:0007669"/>
    <property type="project" value="InterPro"/>
</dbReference>
<dbReference type="SUPFAM" id="SSF47040">
    <property type="entry name" value="Kix domain of CBP (creb binding protein)"/>
    <property type="match status" value="1"/>
</dbReference>
<organism evidence="4 5">
    <name type="scientific">Symbiochloris irregularis</name>
    <dbReference type="NCBI Taxonomy" id="706552"/>
    <lineage>
        <taxon>Eukaryota</taxon>
        <taxon>Viridiplantae</taxon>
        <taxon>Chlorophyta</taxon>
        <taxon>core chlorophytes</taxon>
        <taxon>Trebouxiophyceae</taxon>
        <taxon>Trebouxiales</taxon>
        <taxon>Trebouxiaceae</taxon>
        <taxon>Symbiochloris</taxon>
    </lineage>
</organism>
<dbReference type="InterPro" id="IPR036546">
    <property type="entry name" value="MED15_KIX"/>
</dbReference>
<dbReference type="Pfam" id="PF16987">
    <property type="entry name" value="KIX_2"/>
    <property type="match status" value="1"/>
</dbReference>
<evidence type="ECO:0000313" key="4">
    <source>
        <dbReference type="EMBL" id="KAK9813709.1"/>
    </source>
</evidence>
<sequence>MPAFDLTPEQRRSAFQQITQNLSARSNQTPQELEGVVTAFEESCYQTAASAKDYYSQLARKLLRLQKMTAANGAGADAESSPADITN</sequence>
<proteinExistence type="predicted"/>
<evidence type="ECO:0000259" key="3">
    <source>
        <dbReference type="Pfam" id="PF16987"/>
    </source>
</evidence>
<dbReference type="GO" id="GO:0006355">
    <property type="term" value="P:regulation of DNA-templated transcription"/>
    <property type="evidence" value="ECO:0007669"/>
    <property type="project" value="InterPro"/>
</dbReference>
<gene>
    <name evidence="4" type="ORF">WJX73_004370</name>
</gene>
<dbReference type="EMBL" id="JALJOQ010000003">
    <property type="protein sequence ID" value="KAK9813709.1"/>
    <property type="molecule type" value="Genomic_DNA"/>
</dbReference>
<dbReference type="InterPro" id="IPR036529">
    <property type="entry name" value="KIX_dom_sf"/>
</dbReference>
<feature type="domain" description="Mediator complex subunit 15 KIX" evidence="3">
    <location>
        <begin position="6"/>
        <end position="70"/>
    </location>
</feature>
<dbReference type="GO" id="GO:0005634">
    <property type="term" value="C:nucleus"/>
    <property type="evidence" value="ECO:0007669"/>
    <property type="project" value="UniProtKB-SubCell"/>
</dbReference>
<reference evidence="4 5" key="1">
    <citation type="journal article" date="2024" name="Nat. Commun.">
        <title>Phylogenomics reveals the evolutionary origins of lichenization in chlorophyte algae.</title>
        <authorList>
            <person name="Puginier C."/>
            <person name="Libourel C."/>
            <person name="Otte J."/>
            <person name="Skaloud P."/>
            <person name="Haon M."/>
            <person name="Grisel S."/>
            <person name="Petersen M."/>
            <person name="Berrin J.G."/>
            <person name="Delaux P.M."/>
            <person name="Dal Grande F."/>
            <person name="Keller J."/>
        </authorList>
    </citation>
    <scope>NUCLEOTIDE SEQUENCE [LARGE SCALE GENOMIC DNA]</scope>
    <source>
        <strain evidence="4 5">SAG 2036</strain>
    </source>
</reference>
<dbReference type="Proteomes" id="UP001465755">
    <property type="component" value="Unassembled WGS sequence"/>
</dbReference>
<accession>A0AAW1PZY1</accession>
<comment type="subcellular location">
    <subcellularLocation>
        <location evidence="1">Nucleus</location>
    </subcellularLocation>
</comment>
<protein>
    <recommendedName>
        <fullName evidence="3">Mediator complex subunit 15 KIX domain-containing protein</fullName>
    </recommendedName>
</protein>
<name>A0AAW1PZY1_9CHLO</name>
<dbReference type="AlphaFoldDB" id="A0AAW1PZY1"/>
<keyword evidence="2" id="KW-0539">Nucleus</keyword>
<evidence type="ECO:0000256" key="1">
    <source>
        <dbReference type="ARBA" id="ARBA00004123"/>
    </source>
</evidence>
<comment type="caution">
    <text evidence="4">The sequence shown here is derived from an EMBL/GenBank/DDBJ whole genome shotgun (WGS) entry which is preliminary data.</text>
</comment>
<dbReference type="Gene3D" id="1.10.246.20">
    <property type="entry name" value="Coactivator CBP, KIX domain"/>
    <property type="match status" value="1"/>
</dbReference>
<evidence type="ECO:0000256" key="2">
    <source>
        <dbReference type="ARBA" id="ARBA00023242"/>
    </source>
</evidence>
<keyword evidence="5" id="KW-1185">Reference proteome</keyword>
<evidence type="ECO:0000313" key="5">
    <source>
        <dbReference type="Proteomes" id="UP001465755"/>
    </source>
</evidence>